<evidence type="ECO:0000256" key="3">
    <source>
        <dbReference type="ARBA" id="ARBA00023015"/>
    </source>
</evidence>
<dbReference type="KEGG" id="palr:HGI30_14620"/>
<dbReference type="GO" id="GO:0000156">
    <property type="term" value="F:phosphorelay response regulator activity"/>
    <property type="evidence" value="ECO:0007669"/>
    <property type="project" value="TreeGrafter"/>
</dbReference>
<evidence type="ECO:0000259" key="9">
    <source>
        <dbReference type="PROSITE" id="PS51755"/>
    </source>
</evidence>
<dbReference type="EMBL" id="CP051428">
    <property type="protein sequence ID" value="QJC52674.1"/>
    <property type="molecule type" value="Genomic_DNA"/>
</dbReference>
<dbReference type="CDD" id="cd17574">
    <property type="entry name" value="REC_OmpR"/>
    <property type="match status" value="1"/>
</dbReference>
<dbReference type="Gene3D" id="1.10.10.10">
    <property type="entry name" value="Winged helix-like DNA-binding domain superfamily/Winged helix DNA-binding domain"/>
    <property type="match status" value="1"/>
</dbReference>
<dbReference type="Gene3D" id="3.40.50.2300">
    <property type="match status" value="1"/>
</dbReference>
<evidence type="ECO:0000256" key="2">
    <source>
        <dbReference type="ARBA" id="ARBA00023012"/>
    </source>
</evidence>
<dbReference type="GO" id="GO:0005829">
    <property type="term" value="C:cytosol"/>
    <property type="evidence" value="ECO:0007669"/>
    <property type="project" value="TreeGrafter"/>
</dbReference>
<accession>A0A6H2GZ13</accession>
<dbReference type="InterPro" id="IPR039420">
    <property type="entry name" value="WalR-like"/>
</dbReference>
<keyword evidence="3" id="KW-0805">Transcription regulation</keyword>
<feature type="domain" description="OmpR/PhoB-type" evidence="9">
    <location>
        <begin position="126"/>
        <end position="227"/>
    </location>
</feature>
<dbReference type="CDD" id="cd00383">
    <property type="entry name" value="trans_reg_C"/>
    <property type="match status" value="1"/>
</dbReference>
<dbReference type="InterPro" id="IPR016032">
    <property type="entry name" value="Sig_transdc_resp-reg_C-effctor"/>
</dbReference>
<name>A0A6H2GZ13_9BACL</name>
<dbReference type="SUPFAM" id="SSF52172">
    <property type="entry name" value="CheY-like"/>
    <property type="match status" value="1"/>
</dbReference>
<keyword evidence="5" id="KW-0804">Transcription</keyword>
<dbReference type="PANTHER" id="PTHR48111:SF4">
    <property type="entry name" value="DNA-BINDING DUAL TRANSCRIPTIONAL REGULATOR OMPR"/>
    <property type="match status" value="1"/>
</dbReference>
<protein>
    <submittedName>
        <fullName evidence="10">Response regulator transcription factor</fullName>
    </submittedName>
</protein>
<dbReference type="InterPro" id="IPR001867">
    <property type="entry name" value="OmpR/PhoB-type_DNA-bd"/>
</dbReference>
<organism evidence="10 11">
    <name type="scientific">Paenibacillus albicereus</name>
    <dbReference type="NCBI Taxonomy" id="2726185"/>
    <lineage>
        <taxon>Bacteria</taxon>
        <taxon>Bacillati</taxon>
        <taxon>Bacillota</taxon>
        <taxon>Bacilli</taxon>
        <taxon>Bacillales</taxon>
        <taxon>Paenibacillaceae</taxon>
        <taxon>Paenibacillus</taxon>
    </lineage>
</organism>
<dbReference type="Proteomes" id="UP000502136">
    <property type="component" value="Chromosome"/>
</dbReference>
<evidence type="ECO:0000256" key="6">
    <source>
        <dbReference type="PROSITE-ProRule" id="PRU00169"/>
    </source>
</evidence>
<dbReference type="PANTHER" id="PTHR48111">
    <property type="entry name" value="REGULATOR OF RPOS"/>
    <property type="match status" value="1"/>
</dbReference>
<dbReference type="SUPFAM" id="SSF46894">
    <property type="entry name" value="C-terminal effector domain of the bipartite response regulators"/>
    <property type="match status" value="1"/>
</dbReference>
<dbReference type="InterPro" id="IPR036388">
    <property type="entry name" value="WH-like_DNA-bd_sf"/>
</dbReference>
<reference evidence="10 11" key="1">
    <citation type="submission" date="2020-04" db="EMBL/GenBank/DDBJ databases">
        <title>Novel Paenibacillus strain UniB2 isolated from commercial digestive syrup.</title>
        <authorList>
            <person name="Thorat V."/>
            <person name="Kirdat K."/>
            <person name="Tiwarekar B."/>
            <person name="Yadav A."/>
        </authorList>
    </citation>
    <scope>NUCLEOTIDE SEQUENCE [LARGE SCALE GENOMIC DNA]</scope>
    <source>
        <strain evidence="10 11">UniB2</strain>
    </source>
</reference>
<evidence type="ECO:0000256" key="1">
    <source>
        <dbReference type="ARBA" id="ARBA00022553"/>
    </source>
</evidence>
<evidence type="ECO:0000256" key="7">
    <source>
        <dbReference type="PROSITE-ProRule" id="PRU01091"/>
    </source>
</evidence>
<feature type="modified residue" description="4-aspartylphosphate" evidence="6">
    <location>
        <position position="52"/>
    </location>
</feature>
<feature type="domain" description="Response regulatory" evidence="8">
    <location>
        <begin position="3"/>
        <end position="116"/>
    </location>
</feature>
<evidence type="ECO:0000313" key="10">
    <source>
        <dbReference type="EMBL" id="QJC52674.1"/>
    </source>
</evidence>
<dbReference type="RefSeq" id="WP_168908227.1">
    <property type="nucleotide sequence ID" value="NZ_CP051428.1"/>
</dbReference>
<gene>
    <name evidence="10" type="ORF">HGI30_14620</name>
</gene>
<sequence>MATVLIVDDEPLIREALASYLRREGYETSEAASGAEALRHVREGQIDLVVLDLMLPDGSGEDVCRDIRRFSPVPVLMLTAKSSRESRLQGLALGADDYVLKPFDPLEIVARIRAILRRADPGALLAERLSFRGGLLELDTVSGEARCAGRTVALTPAEQRLLQTLARRPSRVYAREELAELALGPNYEGDARTIDQHVKNIRQKLELPAGEPPFIETVYGRGYRFGGAP</sequence>
<dbReference type="GO" id="GO:0032993">
    <property type="term" value="C:protein-DNA complex"/>
    <property type="evidence" value="ECO:0007669"/>
    <property type="project" value="TreeGrafter"/>
</dbReference>
<dbReference type="Pfam" id="PF00072">
    <property type="entry name" value="Response_reg"/>
    <property type="match status" value="1"/>
</dbReference>
<dbReference type="PROSITE" id="PS51755">
    <property type="entry name" value="OMPR_PHOB"/>
    <property type="match status" value="1"/>
</dbReference>
<dbReference type="InterPro" id="IPR011006">
    <property type="entry name" value="CheY-like_superfamily"/>
</dbReference>
<dbReference type="GO" id="GO:0006355">
    <property type="term" value="P:regulation of DNA-templated transcription"/>
    <property type="evidence" value="ECO:0007669"/>
    <property type="project" value="InterPro"/>
</dbReference>
<dbReference type="Pfam" id="PF00486">
    <property type="entry name" value="Trans_reg_C"/>
    <property type="match status" value="1"/>
</dbReference>
<dbReference type="AlphaFoldDB" id="A0A6H2GZ13"/>
<dbReference type="InterPro" id="IPR001789">
    <property type="entry name" value="Sig_transdc_resp-reg_receiver"/>
</dbReference>
<evidence type="ECO:0000313" key="11">
    <source>
        <dbReference type="Proteomes" id="UP000502136"/>
    </source>
</evidence>
<dbReference type="GO" id="GO:0000976">
    <property type="term" value="F:transcription cis-regulatory region binding"/>
    <property type="evidence" value="ECO:0007669"/>
    <property type="project" value="TreeGrafter"/>
</dbReference>
<keyword evidence="1 6" id="KW-0597">Phosphoprotein</keyword>
<dbReference type="PROSITE" id="PS50110">
    <property type="entry name" value="RESPONSE_REGULATORY"/>
    <property type="match status" value="1"/>
</dbReference>
<evidence type="ECO:0000259" key="8">
    <source>
        <dbReference type="PROSITE" id="PS50110"/>
    </source>
</evidence>
<dbReference type="SMART" id="SM00862">
    <property type="entry name" value="Trans_reg_C"/>
    <property type="match status" value="1"/>
</dbReference>
<keyword evidence="2" id="KW-0902">Two-component regulatory system</keyword>
<keyword evidence="4 7" id="KW-0238">DNA-binding</keyword>
<dbReference type="FunFam" id="3.40.50.2300:FF:000001">
    <property type="entry name" value="DNA-binding response regulator PhoB"/>
    <property type="match status" value="1"/>
</dbReference>
<dbReference type="SMART" id="SM00448">
    <property type="entry name" value="REC"/>
    <property type="match status" value="1"/>
</dbReference>
<dbReference type="Gene3D" id="6.10.250.690">
    <property type="match status" value="1"/>
</dbReference>
<feature type="DNA-binding region" description="OmpR/PhoB-type" evidence="7">
    <location>
        <begin position="126"/>
        <end position="227"/>
    </location>
</feature>
<proteinExistence type="predicted"/>
<keyword evidence="11" id="KW-1185">Reference proteome</keyword>
<evidence type="ECO:0000256" key="4">
    <source>
        <dbReference type="ARBA" id="ARBA00023125"/>
    </source>
</evidence>
<evidence type="ECO:0000256" key="5">
    <source>
        <dbReference type="ARBA" id="ARBA00023163"/>
    </source>
</evidence>